<evidence type="ECO:0000259" key="8">
    <source>
        <dbReference type="Pfam" id="PF06271"/>
    </source>
</evidence>
<dbReference type="InterPro" id="IPR010432">
    <property type="entry name" value="RDD"/>
</dbReference>
<evidence type="ECO:0000256" key="2">
    <source>
        <dbReference type="ARBA" id="ARBA00022475"/>
    </source>
</evidence>
<dbReference type="EMBL" id="CP008889">
    <property type="protein sequence ID" value="AIF41493.1"/>
    <property type="molecule type" value="Genomic_DNA"/>
</dbReference>
<protein>
    <recommendedName>
        <fullName evidence="8">RDD domain-containing protein</fullName>
    </recommendedName>
</protein>
<feature type="region of interest" description="Disordered" evidence="6">
    <location>
        <begin position="1"/>
        <end position="69"/>
    </location>
</feature>
<feature type="domain" description="RDD" evidence="8">
    <location>
        <begin position="77"/>
        <end position="225"/>
    </location>
</feature>
<keyword evidence="4 7" id="KW-1133">Transmembrane helix</keyword>
<accession>A0A075JMW3</accession>
<dbReference type="PANTHER" id="PTHR36115:SF6">
    <property type="entry name" value="PROLINE-RICH ANTIGEN HOMOLOG"/>
    <property type="match status" value="1"/>
</dbReference>
<evidence type="ECO:0000256" key="6">
    <source>
        <dbReference type="SAM" id="MobiDB-lite"/>
    </source>
</evidence>
<dbReference type="KEGG" id="dni:HX89_11740"/>
<dbReference type="RefSeq" id="WP_051806135.1">
    <property type="nucleotide sequence ID" value="NZ_CP008889.1"/>
</dbReference>
<keyword evidence="10" id="KW-1185">Reference proteome</keyword>
<dbReference type="Proteomes" id="UP000027986">
    <property type="component" value="Chromosome"/>
</dbReference>
<dbReference type="eggNOG" id="COG1714">
    <property type="taxonomic scope" value="Bacteria"/>
</dbReference>
<feature type="transmembrane region" description="Helical" evidence="7">
    <location>
        <begin position="87"/>
        <end position="110"/>
    </location>
</feature>
<name>A0A075JMW3_9MICO</name>
<dbReference type="AlphaFoldDB" id="A0A075JMW3"/>
<organism evidence="9 10">
    <name type="scientific">Dermacoccus nishinomiyaensis</name>
    <dbReference type="NCBI Taxonomy" id="1274"/>
    <lineage>
        <taxon>Bacteria</taxon>
        <taxon>Bacillati</taxon>
        <taxon>Actinomycetota</taxon>
        <taxon>Actinomycetes</taxon>
        <taxon>Micrococcales</taxon>
        <taxon>Dermacoccaceae</taxon>
        <taxon>Dermacoccus</taxon>
    </lineage>
</organism>
<feature type="transmembrane region" description="Helical" evidence="7">
    <location>
        <begin position="130"/>
        <end position="149"/>
    </location>
</feature>
<evidence type="ECO:0000256" key="7">
    <source>
        <dbReference type="SAM" id="Phobius"/>
    </source>
</evidence>
<feature type="transmembrane region" description="Helical" evidence="7">
    <location>
        <begin position="189"/>
        <end position="213"/>
    </location>
</feature>
<dbReference type="HOGENOM" id="CLU_053152_1_0_11"/>
<dbReference type="PANTHER" id="PTHR36115">
    <property type="entry name" value="PROLINE-RICH ANTIGEN HOMOLOG-RELATED"/>
    <property type="match status" value="1"/>
</dbReference>
<sequence>MSNGHDPYVPPPEHGGAQGYGSGAQSQPGPQYQQYQGQPYRPQGYQSAPQPSQPYQNQPYQGQQYGAPARRVGSAPYGSWGSRVGAYLIDSLLSAVPMIVISGLGLWLAFKDSYSVEDINGNSTLHNVSGGGVALALLGPLVALLFNLWNRAIRQGRTGQSLGKKMLHLKVVDERTGQPTGAGVGFGRYLLEAVAGGISGGLLLIVDLLWPLWDDTKQTLHDKIVHTIVVRGD</sequence>
<dbReference type="Pfam" id="PF06271">
    <property type="entry name" value="RDD"/>
    <property type="match status" value="1"/>
</dbReference>
<evidence type="ECO:0000256" key="5">
    <source>
        <dbReference type="ARBA" id="ARBA00023136"/>
    </source>
</evidence>
<dbReference type="GO" id="GO:0005886">
    <property type="term" value="C:plasma membrane"/>
    <property type="evidence" value="ECO:0007669"/>
    <property type="project" value="UniProtKB-SubCell"/>
</dbReference>
<evidence type="ECO:0000313" key="10">
    <source>
        <dbReference type="Proteomes" id="UP000027986"/>
    </source>
</evidence>
<dbReference type="InterPro" id="IPR051791">
    <property type="entry name" value="Pra-immunoreactive"/>
</dbReference>
<dbReference type="GeneID" id="41841755"/>
<evidence type="ECO:0000256" key="4">
    <source>
        <dbReference type="ARBA" id="ARBA00022989"/>
    </source>
</evidence>
<reference evidence="9 10" key="1">
    <citation type="submission" date="2014-07" db="EMBL/GenBank/DDBJ databases">
        <title>Genome Sequencing of Dermacoccus nishinomiyaensis.</title>
        <authorList>
            <person name="Hong K.W."/>
            <person name="Chan K.G."/>
        </authorList>
    </citation>
    <scope>NUCLEOTIDE SEQUENCE [LARGE SCALE GENOMIC DNA]</scope>
    <source>
        <strain evidence="9 10">M25</strain>
    </source>
</reference>
<keyword evidence="3 7" id="KW-0812">Transmembrane</keyword>
<proteinExistence type="predicted"/>
<evidence type="ECO:0000313" key="9">
    <source>
        <dbReference type="EMBL" id="AIF41493.1"/>
    </source>
</evidence>
<keyword evidence="5 7" id="KW-0472">Membrane</keyword>
<gene>
    <name evidence="9" type="ORF">HX89_11740</name>
</gene>
<evidence type="ECO:0000256" key="3">
    <source>
        <dbReference type="ARBA" id="ARBA00022692"/>
    </source>
</evidence>
<feature type="compositionally biased region" description="Low complexity" evidence="6">
    <location>
        <begin position="23"/>
        <end position="69"/>
    </location>
</feature>
<evidence type="ECO:0000256" key="1">
    <source>
        <dbReference type="ARBA" id="ARBA00004651"/>
    </source>
</evidence>
<comment type="subcellular location">
    <subcellularLocation>
        <location evidence="1">Cell membrane</location>
        <topology evidence="1">Multi-pass membrane protein</topology>
    </subcellularLocation>
</comment>
<keyword evidence="2" id="KW-1003">Cell membrane</keyword>
<dbReference type="OrthoDB" id="9793824at2"/>